<protein>
    <recommendedName>
        <fullName evidence="6">dolichyl-diphosphooligosaccharide--protein glycotransferase</fullName>
        <ecNumber evidence="6">2.4.99.18</ecNumber>
    </recommendedName>
</protein>
<feature type="transmembrane region" description="Helical" evidence="17">
    <location>
        <begin position="140"/>
        <end position="157"/>
    </location>
</feature>
<dbReference type="InterPro" id="IPR048999">
    <property type="entry name" value="STT3-PglB_core"/>
</dbReference>
<keyword evidence="21" id="KW-1185">Reference proteome</keyword>
<evidence type="ECO:0000256" key="2">
    <source>
        <dbReference type="ARBA" id="ARBA00001946"/>
    </source>
</evidence>
<dbReference type="Pfam" id="PF21436">
    <property type="entry name" value="STT3-PglB_core"/>
    <property type="match status" value="1"/>
</dbReference>
<evidence type="ECO:0000313" key="21">
    <source>
        <dbReference type="Proteomes" id="UP000218209"/>
    </source>
</evidence>
<dbReference type="UniPathway" id="UPA00378"/>
<dbReference type="GO" id="GO:0004579">
    <property type="term" value="F:dolichyl-diphosphooligosaccharide-protein glycotransferase activity"/>
    <property type="evidence" value="ECO:0007669"/>
    <property type="project" value="UniProtKB-EC"/>
</dbReference>
<evidence type="ECO:0000256" key="7">
    <source>
        <dbReference type="ARBA" id="ARBA00022676"/>
    </source>
</evidence>
<comment type="pathway">
    <text evidence="4">Protein modification; protein glycosylation.</text>
</comment>
<evidence type="ECO:0000256" key="9">
    <source>
        <dbReference type="ARBA" id="ARBA00022692"/>
    </source>
</evidence>
<dbReference type="AlphaFoldDB" id="A0A1X6PBP2"/>
<evidence type="ECO:0000256" key="6">
    <source>
        <dbReference type="ARBA" id="ARBA00012605"/>
    </source>
</evidence>
<evidence type="ECO:0000256" key="16">
    <source>
        <dbReference type="SAM" id="MobiDB-lite"/>
    </source>
</evidence>
<evidence type="ECO:0000256" key="12">
    <source>
        <dbReference type="ARBA" id="ARBA00022989"/>
    </source>
</evidence>
<keyword evidence="8" id="KW-0808">Transferase</keyword>
<comment type="similarity">
    <text evidence="5">Belongs to the STT3 family.</text>
</comment>
<keyword evidence="14" id="KW-0464">Manganese</keyword>
<dbReference type="PANTHER" id="PTHR13872">
    <property type="entry name" value="DOLICHYL-DIPHOSPHOOLIGOSACCHARIDE--PROTEIN GLYCOSYLTRANSFERASE SUBUNIT"/>
    <property type="match status" value="1"/>
</dbReference>
<comment type="subcellular location">
    <subcellularLocation>
        <location evidence="3">Endomembrane system</location>
        <topology evidence="3">Multi-pass membrane protein</topology>
    </subcellularLocation>
</comment>
<dbReference type="InterPro" id="IPR048307">
    <property type="entry name" value="STT3_N"/>
</dbReference>
<evidence type="ECO:0000256" key="5">
    <source>
        <dbReference type="ARBA" id="ARBA00010810"/>
    </source>
</evidence>
<gene>
    <name evidence="20" type="ORF">BU14_0121s0002</name>
</gene>
<evidence type="ECO:0000256" key="8">
    <source>
        <dbReference type="ARBA" id="ARBA00022679"/>
    </source>
</evidence>
<evidence type="ECO:0000256" key="15">
    <source>
        <dbReference type="ARBA" id="ARBA00048829"/>
    </source>
</evidence>
<keyword evidence="11" id="KW-0460">Magnesium</keyword>
<keyword evidence="12 17" id="KW-1133">Transmembrane helix</keyword>
<evidence type="ECO:0000256" key="17">
    <source>
        <dbReference type="SAM" id="Phobius"/>
    </source>
</evidence>
<feature type="transmembrane region" description="Helical" evidence="17">
    <location>
        <begin position="15"/>
        <end position="35"/>
    </location>
</feature>
<name>A0A1X6PBP2_PORUM</name>
<feature type="transmembrane region" description="Helical" evidence="17">
    <location>
        <begin position="201"/>
        <end position="224"/>
    </location>
</feature>
<evidence type="ECO:0000256" key="10">
    <source>
        <dbReference type="ARBA" id="ARBA00022723"/>
    </source>
</evidence>
<evidence type="ECO:0000256" key="11">
    <source>
        <dbReference type="ARBA" id="ARBA00022842"/>
    </source>
</evidence>
<comment type="cofactor">
    <cofactor evidence="1">
        <name>Mn(2+)</name>
        <dbReference type="ChEBI" id="CHEBI:29035"/>
    </cofactor>
</comment>
<dbReference type="EC" id="2.4.99.18" evidence="6"/>
<evidence type="ECO:0000256" key="13">
    <source>
        <dbReference type="ARBA" id="ARBA00023136"/>
    </source>
</evidence>
<evidence type="ECO:0000259" key="19">
    <source>
        <dbReference type="Pfam" id="PF21436"/>
    </source>
</evidence>
<keyword evidence="9 17" id="KW-0812">Transmembrane</keyword>
<feature type="domain" description="Oligosaccharyl transferase STT3 N-terminal" evidence="18">
    <location>
        <begin position="18"/>
        <end position="416"/>
    </location>
</feature>
<dbReference type="Gene3D" id="3.40.50.12610">
    <property type="match status" value="1"/>
</dbReference>
<dbReference type="GO" id="GO:0016020">
    <property type="term" value="C:membrane"/>
    <property type="evidence" value="ECO:0007669"/>
    <property type="project" value="InterPro"/>
</dbReference>
<keyword evidence="7" id="KW-0328">Glycosyltransferase</keyword>
<evidence type="ECO:0000313" key="20">
    <source>
        <dbReference type="EMBL" id="OSX78073.1"/>
    </source>
</evidence>
<organism evidence="20 21">
    <name type="scientific">Porphyra umbilicalis</name>
    <name type="common">Purple laver</name>
    <name type="synonym">Red alga</name>
    <dbReference type="NCBI Taxonomy" id="2786"/>
    <lineage>
        <taxon>Eukaryota</taxon>
        <taxon>Rhodophyta</taxon>
        <taxon>Bangiophyceae</taxon>
        <taxon>Bangiales</taxon>
        <taxon>Bangiaceae</taxon>
        <taxon>Porphyra</taxon>
    </lineage>
</organism>
<dbReference type="OrthoDB" id="10261066at2759"/>
<feature type="transmembrane region" description="Helical" evidence="17">
    <location>
        <begin position="359"/>
        <end position="378"/>
    </location>
</feature>
<dbReference type="Pfam" id="PF02516">
    <property type="entry name" value="STT3"/>
    <property type="match status" value="1"/>
</dbReference>
<feature type="region of interest" description="Disordered" evidence="16">
    <location>
        <begin position="453"/>
        <end position="532"/>
    </location>
</feature>
<evidence type="ECO:0000256" key="4">
    <source>
        <dbReference type="ARBA" id="ARBA00004922"/>
    </source>
</evidence>
<feature type="transmembrane region" description="Helical" evidence="17">
    <location>
        <begin position="236"/>
        <end position="255"/>
    </location>
</feature>
<feature type="transmembrane region" description="Helical" evidence="17">
    <location>
        <begin position="114"/>
        <end position="134"/>
    </location>
</feature>
<keyword evidence="13 17" id="KW-0472">Membrane</keyword>
<dbReference type="Proteomes" id="UP000218209">
    <property type="component" value="Unassembled WGS sequence"/>
</dbReference>
<dbReference type="GO" id="GO:0012505">
    <property type="term" value="C:endomembrane system"/>
    <property type="evidence" value="ECO:0007669"/>
    <property type="project" value="UniProtKB-SubCell"/>
</dbReference>
<dbReference type="PANTHER" id="PTHR13872:SF1">
    <property type="entry name" value="DOLICHYL-DIPHOSPHOOLIGOSACCHARIDE--PROTEIN GLYCOSYLTRANSFERASE SUBUNIT STT3B"/>
    <property type="match status" value="1"/>
</dbReference>
<evidence type="ECO:0000256" key="3">
    <source>
        <dbReference type="ARBA" id="ARBA00004127"/>
    </source>
</evidence>
<feature type="transmembrane region" description="Helical" evidence="17">
    <location>
        <begin position="267"/>
        <end position="288"/>
    </location>
</feature>
<evidence type="ECO:0000259" key="18">
    <source>
        <dbReference type="Pfam" id="PF02516"/>
    </source>
</evidence>
<dbReference type="EMBL" id="KV918821">
    <property type="protein sequence ID" value="OSX78073.1"/>
    <property type="molecule type" value="Genomic_DNA"/>
</dbReference>
<feature type="transmembrane region" description="Helical" evidence="17">
    <location>
        <begin position="385"/>
        <end position="403"/>
    </location>
</feature>
<feature type="transmembrane region" description="Helical" evidence="17">
    <location>
        <begin position="300"/>
        <end position="322"/>
    </location>
</feature>
<evidence type="ECO:0000256" key="14">
    <source>
        <dbReference type="ARBA" id="ARBA00023211"/>
    </source>
</evidence>
<proteinExistence type="inferred from homology"/>
<evidence type="ECO:0000256" key="1">
    <source>
        <dbReference type="ARBA" id="ARBA00001936"/>
    </source>
</evidence>
<feature type="compositionally biased region" description="Low complexity" evidence="16">
    <location>
        <begin position="485"/>
        <end position="509"/>
    </location>
</feature>
<reference evidence="20 21" key="1">
    <citation type="submission" date="2017-03" db="EMBL/GenBank/DDBJ databases">
        <title>WGS assembly of Porphyra umbilicalis.</title>
        <authorList>
            <person name="Brawley S.H."/>
            <person name="Blouin N.A."/>
            <person name="Ficko-Blean E."/>
            <person name="Wheeler G.L."/>
            <person name="Lohr M."/>
            <person name="Goodson H.V."/>
            <person name="Jenkins J.W."/>
            <person name="Blaby-Haas C.E."/>
            <person name="Helliwell K.E."/>
            <person name="Chan C."/>
            <person name="Marriage T."/>
            <person name="Bhattacharya D."/>
            <person name="Klein A.S."/>
            <person name="Badis Y."/>
            <person name="Brodie J."/>
            <person name="Cao Y."/>
            <person name="Collen J."/>
            <person name="Dittami S.M."/>
            <person name="Gachon C.M."/>
            <person name="Green B.R."/>
            <person name="Karpowicz S."/>
            <person name="Kim J.W."/>
            <person name="Kudahl U."/>
            <person name="Lin S."/>
            <person name="Michel G."/>
            <person name="Mittag M."/>
            <person name="Olson B.J."/>
            <person name="Pangilinan J."/>
            <person name="Peng Y."/>
            <person name="Qiu H."/>
            <person name="Shu S."/>
            <person name="Singer J.T."/>
            <person name="Smith A.G."/>
            <person name="Sprecher B.N."/>
            <person name="Wagner V."/>
            <person name="Wang W."/>
            <person name="Wang Z.-Y."/>
            <person name="Yan J."/>
            <person name="Yarish C."/>
            <person name="Zoeuner-Riek S."/>
            <person name="Zhuang Y."/>
            <person name="Zou Y."/>
            <person name="Lindquist E.A."/>
            <person name="Grimwood J."/>
            <person name="Barry K."/>
            <person name="Rokhsar D.S."/>
            <person name="Schmutz J."/>
            <person name="Stiller J.W."/>
            <person name="Grossman A.R."/>
            <person name="Prochnik S.E."/>
        </authorList>
    </citation>
    <scope>NUCLEOTIDE SEQUENCE [LARGE SCALE GENOMIC DNA]</scope>
    <source>
        <strain evidence="20">4086291</strain>
    </source>
</reference>
<feature type="transmembrane region" description="Helical" evidence="17">
    <location>
        <begin position="169"/>
        <end position="195"/>
    </location>
</feature>
<dbReference type="InterPro" id="IPR003674">
    <property type="entry name" value="Oligo_trans_STT3"/>
</dbReference>
<feature type="domain" description="STT3/PglB/AglB core" evidence="19">
    <location>
        <begin position="605"/>
        <end position="662"/>
    </location>
</feature>
<keyword evidence="10" id="KW-0479">Metal-binding</keyword>
<comment type="catalytic activity">
    <reaction evidence="15">
        <text>a di-trans,poly-cis-dolichyl diphosphooligosaccharide + L-asparaginyl-[protein] = N(4)-(oligosaccharide-(1-&gt;4)-N-acetyl-beta-D-glucosaminyl-(1-&gt;4)-N-acetyl-beta-D-glucosaminyl)-L-asparaginyl-[protein] + a di-trans,poly-cis-dolichyl diphosphate + H(+)</text>
        <dbReference type="Rhea" id="RHEA:22980"/>
        <dbReference type="Rhea" id="RHEA-COMP:12804"/>
        <dbReference type="Rhea" id="RHEA-COMP:12805"/>
        <dbReference type="Rhea" id="RHEA-COMP:19506"/>
        <dbReference type="Rhea" id="RHEA-COMP:19509"/>
        <dbReference type="ChEBI" id="CHEBI:15378"/>
        <dbReference type="ChEBI" id="CHEBI:50347"/>
        <dbReference type="ChEBI" id="CHEBI:57497"/>
        <dbReference type="ChEBI" id="CHEBI:57570"/>
        <dbReference type="ChEBI" id="CHEBI:132529"/>
        <dbReference type="EC" id="2.4.99.18"/>
    </reaction>
</comment>
<comment type="cofactor">
    <cofactor evidence="2">
        <name>Mg(2+)</name>
        <dbReference type="ChEBI" id="CHEBI:18420"/>
    </cofactor>
</comment>
<dbReference type="GO" id="GO:0046872">
    <property type="term" value="F:metal ion binding"/>
    <property type="evidence" value="ECO:0007669"/>
    <property type="project" value="UniProtKB-KW"/>
</dbReference>
<accession>A0A1X6PBP2</accession>
<sequence>MVLGLPMPSTKQQEVLLRSLILSLICVVAFSTRLFSVLRYESIIHEFDPWFNFRATKVLVERGSYEFWNWFDGRSWYPLGRIVGGTVYPGIMYTAATMYHALHALGFNVDIRDVCVLTAPIFSGLTALAAYALTQSVADSSAGLLAAVFISIVPGYISRSVAGSYDNEGVAITALLVTFWLFVRAVQTGSLLASLLATLSYLYMVAAWGGYIFIINLVPLYVLVMLAAGRYSRRLYIAYNTFYVLGTLLSMQIRFVGFNAVQSSEHLGAFGVFGLINLYAAVGWVRSFTSERVFRAVGRLLVLTALVIAGVAAFFGTVTGFIGPWTGRFYSLLDPTYASKNIPIIASVSEHQPTAWGSYFFDLHALTFLTPVGLYFCFRKPTDENLFIIVYGAFAIYFSGVMVRLMLVLAPVAAILSAIGVSATLSTYMRVLRAPPAEVIAAIAACEPSAAPAQEDDSASAGVSPASSTSPPSGLRHRGTGGGAQAASSTSTTSTAGVSSKRSKAASSQARRRRGAEDSSSRPSPPSLASLPPVTHRRDVAAIMVLGTLLLLVLYVRHCVWVTSEAYSSPSVVLSARGRDGERIFFDDFREAYYWLRQNTPEDAKVMSWWDYGYQLSGMANRTTIVDNNTWNNSHIATVGRAMNAPEPQAYAIARKLDVDYVLVIFGGVVGYSSDDINKFLWMVRIPGSVDPSVHERNYLSDVGSYVVDSRAGKALKQSLLYKLCYYRFDEMMTVGGQEAGFDRVRNTMVGVKDIKLKYFEEAFTSENWIVRLYRVKKADDMGWM</sequence>